<dbReference type="InterPro" id="IPR009057">
    <property type="entry name" value="Homeodomain-like_sf"/>
</dbReference>
<evidence type="ECO:0008006" key="3">
    <source>
        <dbReference type="Google" id="ProtNLM"/>
    </source>
</evidence>
<keyword evidence="2" id="KW-1185">Reference proteome</keyword>
<dbReference type="Proteomes" id="UP000030854">
    <property type="component" value="Unassembled WGS sequence"/>
</dbReference>
<dbReference type="SUPFAM" id="SSF46689">
    <property type="entry name" value="Homeodomain-like"/>
    <property type="match status" value="1"/>
</dbReference>
<dbReference type="OMA" id="VQWTCES"/>
<evidence type="ECO:0000313" key="2">
    <source>
        <dbReference type="Proteomes" id="UP000030854"/>
    </source>
</evidence>
<dbReference type="AlphaFoldDB" id="A0A0B1PCI3"/>
<gene>
    <name evidence="1" type="ORF">EV44_g3065</name>
</gene>
<evidence type="ECO:0000313" key="1">
    <source>
        <dbReference type="EMBL" id="KHJ35968.1"/>
    </source>
</evidence>
<dbReference type="EMBL" id="JNVN01000180">
    <property type="protein sequence ID" value="KHJ35968.1"/>
    <property type="molecule type" value="Genomic_DNA"/>
</dbReference>
<dbReference type="InterPro" id="IPR036388">
    <property type="entry name" value="WH-like_DNA-bd_sf"/>
</dbReference>
<dbReference type="HOGENOM" id="CLU_1548761_0_0_1"/>
<protein>
    <recommendedName>
        <fullName evidence="3">Transposase IS30-like HTH domain-containing protein</fullName>
    </recommendedName>
</protein>
<proteinExistence type="predicted"/>
<dbReference type="STRING" id="52586.A0A0B1PCI3"/>
<reference evidence="1 2" key="1">
    <citation type="journal article" date="2014" name="BMC Genomics">
        <title>Adaptive genomic structural variation in the grape powdery mildew pathogen, Erysiphe necator.</title>
        <authorList>
            <person name="Jones L."/>
            <person name="Riaz S."/>
            <person name="Morales-Cruz A."/>
            <person name="Amrine K.C."/>
            <person name="McGuire B."/>
            <person name="Gubler W.D."/>
            <person name="Walker M.A."/>
            <person name="Cantu D."/>
        </authorList>
    </citation>
    <scope>NUCLEOTIDE SEQUENCE [LARGE SCALE GENOMIC DNA]</scope>
    <source>
        <strain evidence="2">c</strain>
    </source>
</reference>
<name>A0A0B1PCI3_UNCNE</name>
<dbReference type="Gene3D" id="1.10.10.10">
    <property type="entry name" value="Winged helix-like DNA-binding domain superfamily/Winged helix DNA-binding domain"/>
    <property type="match status" value="1"/>
</dbReference>
<organism evidence="1 2">
    <name type="scientific">Uncinula necator</name>
    <name type="common">Grape powdery mildew</name>
    <dbReference type="NCBI Taxonomy" id="52586"/>
    <lineage>
        <taxon>Eukaryota</taxon>
        <taxon>Fungi</taxon>
        <taxon>Dikarya</taxon>
        <taxon>Ascomycota</taxon>
        <taxon>Pezizomycotina</taxon>
        <taxon>Leotiomycetes</taxon>
        <taxon>Erysiphales</taxon>
        <taxon>Erysiphaceae</taxon>
        <taxon>Erysiphe</taxon>
    </lineage>
</organism>
<comment type="caution">
    <text evidence="1">The sequence shown here is derived from an EMBL/GenBank/DDBJ whole genome shotgun (WGS) entry which is preliminary data.</text>
</comment>
<accession>A0A0B1PCI3</accession>
<sequence length="173" mass="19744">MSGQPFAFKNKQLIYSIQIRKRYNFLISLSAIMDPAQASQAPKIRLRAPRLTRDQRLQVLTLSQFGHKQKDIAQRLGITIDQVKKVVSSGLVSPRKSSGRPFKLSSAQVDELEEFVRSSREKRQMSYLELATNFPQWSVGEDAIRNALRRRGYERQIAQNKPRGTLVKTNGKG</sequence>